<feature type="region of interest" description="Disordered" evidence="1">
    <location>
        <begin position="49"/>
        <end position="103"/>
    </location>
</feature>
<feature type="chain" id="PRO_5002172842" evidence="2">
    <location>
        <begin position="29"/>
        <end position="1019"/>
    </location>
</feature>
<feature type="region of interest" description="Disordered" evidence="1">
    <location>
        <begin position="860"/>
        <end position="919"/>
    </location>
</feature>
<feature type="compositionally biased region" description="Low complexity" evidence="1">
    <location>
        <begin position="49"/>
        <end position="60"/>
    </location>
</feature>
<feature type="compositionally biased region" description="Low complexity" evidence="1">
    <location>
        <begin position="550"/>
        <end position="561"/>
    </location>
</feature>
<feature type="region of interest" description="Disordered" evidence="1">
    <location>
        <begin position="442"/>
        <end position="490"/>
    </location>
</feature>
<feature type="compositionally biased region" description="Low complexity" evidence="1">
    <location>
        <begin position="981"/>
        <end position="1008"/>
    </location>
</feature>
<reference evidence="3 4" key="1">
    <citation type="submission" date="2014-04" db="EMBL/GenBank/DDBJ databases">
        <authorList>
            <consortium name="DOE Joint Genome Institute"/>
            <person name="Kuo A."/>
            <person name="Tarkka M."/>
            <person name="Buscot F."/>
            <person name="Kohler A."/>
            <person name="Nagy L.G."/>
            <person name="Floudas D."/>
            <person name="Copeland A."/>
            <person name="Barry K.W."/>
            <person name="Cichocki N."/>
            <person name="Veneault-Fourrey C."/>
            <person name="LaButti K."/>
            <person name="Lindquist E.A."/>
            <person name="Lipzen A."/>
            <person name="Lundell T."/>
            <person name="Morin E."/>
            <person name="Murat C."/>
            <person name="Sun H."/>
            <person name="Tunlid A."/>
            <person name="Henrissat B."/>
            <person name="Grigoriev I.V."/>
            <person name="Hibbett D.S."/>
            <person name="Martin F."/>
            <person name="Nordberg H.P."/>
            <person name="Cantor M.N."/>
            <person name="Hua S.X."/>
        </authorList>
    </citation>
    <scope>NUCLEOTIDE SEQUENCE [LARGE SCALE GENOMIC DNA]</scope>
    <source>
        <strain evidence="3 4">F 1598</strain>
    </source>
</reference>
<reference evidence="4" key="2">
    <citation type="submission" date="2015-01" db="EMBL/GenBank/DDBJ databases">
        <title>Evolutionary Origins and Diversification of the Mycorrhizal Mutualists.</title>
        <authorList>
            <consortium name="DOE Joint Genome Institute"/>
            <consortium name="Mycorrhizal Genomics Consortium"/>
            <person name="Kohler A."/>
            <person name="Kuo A."/>
            <person name="Nagy L.G."/>
            <person name="Floudas D."/>
            <person name="Copeland A."/>
            <person name="Barry K.W."/>
            <person name="Cichocki N."/>
            <person name="Veneault-Fourrey C."/>
            <person name="LaButti K."/>
            <person name="Lindquist E.A."/>
            <person name="Lipzen A."/>
            <person name="Lundell T."/>
            <person name="Morin E."/>
            <person name="Murat C."/>
            <person name="Riley R."/>
            <person name="Ohm R."/>
            <person name="Sun H."/>
            <person name="Tunlid A."/>
            <person name="Henrissat B."/>
            <person name="Grigoriev I.V."/>
            <person name="Hibbett D.S."/>
            <person name="Martin F."/>
        </authorList>
    </citation>
    <scope>NUCLEOTIDE SEQUENCE [LARGE SCALE GENOMIC DNA]</scope>
    <source>
        <strain evidence="4">F 1598</strain>
    </source>
</reference>
<feature type="compositionally biased region" description="Low complexity" evidence="1">
    <location>
        <begin position="609"/>
        <end position="644"/>
    </location>
</feature>
<keyword evidence="4" id="KW-1185">Reference proteome</keyword>
<feature type="region of interest" description="Disordered" evidence="1">
    <location>
        <begin position="609"/>
        <end position="669"/>
    </location>
</feature>
<feature type="compositionally biased region" description="Acidic residues" evidence="1">
    <location>
        <begin position="460"/>
        <end position="475"/>
    </location>
</feature>
<evidence type="ECO:0000313" key="4">
    <source>
        <dbReference type="Proteomes" id="UP000054166"/>
    </source>
</evidence>
<organism evidence="3 4">
    <name type="scientific">Piloderma croceum (strain F 1598)</name>
    <dbReference type="NCBI Taxonomy" id="765440"/>
    <lineage>
        <taxon>Eukaryota</taxon>
        <taxon>Fungi</taxon>
        <taxon>Dikarya</taxon>
        <taxon>Basidiomycota</taxon>
        <taxon>Agaricomycotina</taxon>
        <taxon>Agaricomycetes</taxon>
        <taxon>Agaricomycetidae</taxon>
        <taxon>Atheliales</taxon>
        <taxon>Atheliaceae</taxon>
        <taxon>Piloderma</taxon>
    </lineage>
</organism>
<sequence length="1019" mass="104495">MSSLKPRLTVLAALCSLVAITGPTPVQGSYMPMHSIDSSTGLISHSASMMSLSESTSMSHHQLESQTLPRAESSSEPSSRKLPRRALDDRLPLRARRVSASRKDMKKYKITGHGNGKGRKSYKKKRITSWNTLNPILSLSEWIGDCARPPKFMKRGLNNNVPPLLQQATVNEKGQENPRTRGGISDEEQDADGFVPVRHRSFSTFASRWNKGNVVRAKKEGRKRDAEHQPSSVVIPNTDEGDLYFLSSENRKRERDEAGTPTRVNNDRYNSRPFVQRKREEDGGVPGTIDIMSTVYGSNKGARIASLVLDIANSTTDNSTTPHFVLDASNTNQTQIYLVKAPSAPASHAAMSIDSDANTNQDSDLESGDIPVMLQLPIFDATQASMVRYCTTFDPSPGGPGGPLTAEPCFPWFTNSDSNTNASQTHKSQAFTFNENTGVVKPMWFNGEDDGTDHGNYGSVEDDGYQGGDEDEDEAAQAPVANEDPETPVGENMASITSLRARDTVDNSTAPAPAAPSNSTSHTGSRNVTLVFTPATPEVSPQQINSDPKAVGVVASSSTGSRLATGTTSMISTSTLPNTAAAMETNSAISSSLVVSAAISATVSSSSSLSAADIESTSAPGLSSTCTTDTSTPSATASSVVADANIETDDARSSTATTDSSTPLGTSSVVNTSASMNSSVVTAADIGSTFAPSLSSTASTDSSSPTTLAPSSAMMAAAVGSTSIPNMTSTAPNPSSTSAVDTSSSLSVADISTTAAVTTDTNVGPSVTTATVVSTSTAATLASGLPPAGIQSRSVVTSDTASTVTTGTPSTEPTSISSVSAANVQSDPVVPVNATDAPMASTPFSSSMVVSSVAPSAAGVRPTSVASSSPVSNLPSSSMAAASSSASPGPFGPQDVGITSSSTGVATPTSTAGVSTALPPSTSINAEAIASIIADAYEAGFDSASPAAASAAISVSASATGTDMPNPLPSSRVMMAAGNLPSYSSAAEDPSSTSSPAPSSMTPVSTAPYQWMFTPDSPL</sequence>
<dbReference type="OrthoDB" id="3362371at2759"/>
<feature type="compositionally biased region" description="Low complexity" evidence="1">
    <location>
        <begin position="507"/>
        <end position="521"/>
    </location>
</feature>
<feature type="compositionally biased region" description="Low complexity" evidence="1">
    <location>
        <begin position="653"/>
        <end position="662"/>
    </location>
</feature>
<keyword evidence="2" id="KW-0732">Signal</keyword>
<feature type="region of interest" description="Disordered" evidence="1">
    <location>
        <begin position="216"/>
        <end position="268"/>
    </location>
</feature>
<feature type="compositionally biased region" description="Polar residues" evidence="1">
    <location>
        <begin position="897"/>
        <end position="919"/>
    </location>
</feature>
<feature type="compositionally biased region" description="Low complexity" evidence="1">
    <location>
        <begin position="860"/>
        <end position="887"/>
    </location>
</feature>
<gene>
    <name evidence="3" type="ORF">PILCRDRAFT_811915</name>
</gene>
<dbReference type="Proteomes" id="UP000054166">
    <property type="component" value="Unassembled WGS sequence"/>
</dbReference>
<feature type="compositionally biased region" description="Basic and acidic residues" evidence="1">
    <location>
        <begin position="249"/>
        <end position="258"/>
    </location>
</feature>
<proteinExistence type="predicted"/>
<feature type="region of interest" description="Disordered" evidence="1">
    <location>
        <begin position="538"/>
        <end position="566"/>
    </location>
</feature>
<protein>
    <submittedName>
        <fullName evidence="3">Uncharacterized protein</fullName>
    </submittedName>
</protein>
<feature type="signal peptide" evidence="2">
    <location>
        <begin position="1"/>
        <end position="28"/>
    </location>
</feature>
<feature type="region of interest" description="Disordered" evidence="1">
    <location>
        <begin position="692"/>
        <end position="711"/>
    </location>
</feature>
<feature type="region of interest" description="Disordered" evidence="1">
    <location>
        <begin position="783"/>
        <end position="823"/>
    </location>
</feature>
<feature type="compositionally biased region" description="Low complexity" evidence="1">
    <location>
        <begin position="792"/>
        <end position="820"/>
    </location>
</feature>
<dbReference type="STRING" id="765440.A0A0C3BUI9"/>
<evidence type="ECO:0000313" key="3">
    <source>
        <dbReference type="EMBL" id="KIM90193.1"/>
    </source>
</evidence>
<dbReference type="HOGENOM" id="CLU_296313_0_0_1"/>
<evidence type="ECO:0000256" key="1">
    <source>
        <dbReference type="SAM" id="MobiDB-lite"/>
    </source>
</evidence>
<dbReference type="EMBL" id="KN832973">
    <property type="protein sequence ID" value="KIM90193.1"/>
    <property type="molecule type" value="Genomic_DNA"/>
</dbReference>
<dbReference type="InParanoid" id="A0A0C3BUI9"/>
<feature type="region of interest" description="Disordered" evidence="1">
    <location>
        <begin position="504"/>
        <end position="526"/>
    </location>
</feature>
<name>A0A0C3BUI9_PILCF</name>
<feature type="compositionally biased region" description="Low complexity" evidence="1">
    <location>
        <begin position="68"/>
        <end position="77"/>
    </location>
</feature>
<feature type="region of interest" description="Disordered" evidence="1">
    <location>
        <begin position="981"/>
        <end position="1019"/>
    </location>
</feature>
<feature type="compositionally biased region" description="Basic residues" evidence="1">
    <location>
        <begin position="93"/>
        <end position="103"/>
    </location>
</feature>
<accession>A0A0C3BUI9</accession>
<evidence type="ECO:0000256" key="2">
    <source>
        <dbReference type="SAM" id="SignalP"/>
    </source>
</evidence>
<feature type="region of interest" description="Disordered" evidence="1">
    <location>
        <begin position="171"/>
        <end position="193"/>
    </location>
</feature>
<dbReference type="AlphaFoldDB" id="A0A0C3BUI9"/>